<dbReference type="Gene3D" id="1.20.5.1700">
    <property type="match status" value="1"/>
</dbReference>
<protein>
    <submittedName>
        <fullName evidence="2">Uncharacterized protein</fullName>
    </submittedName>
</protein>
<accession>A0A7S3IC02</accession>
<dbReference type="GO" id="GO:0007076">
    <property type="term" value="P:mitotic chromosome condensation"/>
    <property type="evidence" value="ECO:0007669"/>
    <property type="project" value="TreeGrafter"/>
</dbReference>
<dbReference type="GO" id="GO:0000796">
    <property type="term" value="C:condensin complex"/>
    <property type="evidence" value="ECO:0007669"/>
    <property type="project" value="TreeGrafter"/>
</dbReference>
<evidence type="ECO:0000256" key="1">
    <source>
        <dbReference type="SAM" id="Coils"/>
    </source>
</evidence>
<organism evidence="2">
    <name type="scientific">Fabrea salina</name>
    <dbReference type="NCBI Taxonomy" id="342563"/>
    <lineage>
        <taxon>Eukaryota</taxon>
        <taxon>Sar</taxon>
        <taxon>Alveolata</taxon>
        <taxon>Ciliophora</taxon>
        <taxon>Postciliodesmatophora</taxon>
        <taxon>Heterotrichea</taxon>
        <taxon>Heterotrichida</taxon>
        <taxon>Fabreidae</taxon>
        <taxon>Fabrea</taxon>
    </lineage>
</organism>
<evidence type="ECO:0000313" key="2">
    <source>
        <dbReference type="EMBL" id="CAE0318565.1"/>
    </source>
</evidence>
<dbReference type="SUPFAM" id="SSF57997">
    <property type="entry name" value="Tropomyosin"/>
    <property type="match status" value="1"/>
</dbReference>
<dbReference type="PANTHER" id="PTHR43941">
    <property type="entry name" value="STRUCTURAL MAINTENANCE OF CHROMOSOMES PROTEIN 2"/>
    <property type="match status" value="1"/>
</dbReference>
<dbReference type="GO" id="GO:0000785">
    <property type="term" value="C:chromatin"/>
    <property type="evidence" value="ECO:0007669"/>
    <property type="project" value="TreeGrafter"/>
</dbReference>
<name>A0A7S3IC02_9CILI</name>
<feature type="coiled-coil region" evidence="1">
    <location>
        <begin position="575"/>
        <end position="634"/>
    </location>
</feature>
<dbReference type="EMBL" id="HBIF01002210">
    <property type="protein sequence ID" value="CAE0318565.1"/>
    <property type="molecule type" value="Transcribed_RNA"/>
</dbReference>
<gene>
    <name evidence="2" type="ORF">FSAL1345_LOCUS1836</name>
</gene>
<sequence length="826" mass="97517">MESLGITSSNVEGFSDLVQAKSSFEEKRKDYSRLQKRVADQESTINILNDKIKRLNKEYENLIKERDQSDAHMREAAEALQYAEEEMQKIEHEKESLIEYVDEHDKIENDLREENNSLCKQLEELRSDYKELSEIHTNLEKKNSETTKELEDTRQEYSRSDRSLCEVQKSFVNAKNRVEERDREITQLKEELSGLRNKSESMQANSASLSNTLRETQFELDSVSGSLSSLQKDYNNLKNQYDFTKEELEKTRKEKLEGQNISEDFRRNLDAAHSEIDNLKSKNYELELRINQLQQDNQQAWDTQEETYRREQLQIKTNSDLRTQLSQIQSDNEDLKRNLSTLNRDFNEQKSQLENKAQENYQLSRERDQLSHELKNLEQKYVFQQNQTNCTKDENVSLKEKIESINHALAVANENYRDVENQLQMTKYQLQDSQEATKRSERDLDLERQETKKYLQQVKLKESRIEDLNQSLDQKNKDTKNCFSTITSSLRRIKEEVGQVSRRLEEASRKCSSSAEFSAKDIEQWISALAEEFLDSLRNRSELSRKLSSIQQETSYLQNQVEQSSIQESSFKDREKQLRAQLDSLCAENQQTRETLNGKIYSLQNQVTALRKQTQELNEENLELNRQLKTASYESTNWRHTAESDVFTIKSLEDRVNFLIREKKNPEVDILYEDELECLIRGLPTDEDQLEAIFEKGNKTLNELLIEMLGTKEDVERFSERFSSKKRGQIRELLAKCLDLWKVRNETEVILRLIHKREALVKDHCNTREEVLKIYKLGKEIREKLDAWVKDELIPFDKFVYKGRNYIQKISEDVAVLQKKLASRDK</sequence>
<dbReference type="GO" id="GO:0003682">
    <property type="term" value="F:chromatin binding"/>
    <property type="evidence" value="ECO:0007669"/>
    <property type="project" value="TreeGrafter"/>
</dbReference>
<reference evidence="2" key="1">
    <citation type="submission" date="2021-01" db="EMBL/GenBank/DDBJ databases">
        <authorList>
            <person name="Corre E."/>
            <person name="Pelletier E."/>
            <person name="Niang G."/>
            <person name="Scheremetjew M."/>
            <person name="Finn R."/>
            <person name="Kale V."/>
            <person name="Holt S."/>
            <person name="Cochrane G."/>
            <person name="Meng A."/>
            <person name="Brown T."/>
            <person name="Cohen L."/>
        </authorList>
    </citation>
    <scope>NUCLEOTIDE SEQUENCE</scope>
</reference>
<keyword evidence="1" id="KW-0175">Coiled coil</keyword>
<feature type="coiled-coil region" evidence="1">
    <location>
        <begin position="17"/>
        <end position="510"/>
    </location>
</feature>
<dbReference type="GO" id="GO:0000793">
    <property type="term" value="C:condensed chromosome"/>
    <property type="evidence" value="ECO:0007669"/>
    <property type="project" value="TreeGrafter"/>
</dbReference>
<proteinExistence type="predicted"/>
<dbReference type="PANTHER" id="PTHR43941:SF1">
    <property type="entry name" value="STRUCTURAL MAINTENANCE OF CHROMOSOMES PROTEIN 2"/>
    <property type="match status" value="1"/>
</dbReference>
<dbReference type="AlphaFoldDB" id="A0A7S3IC02"/>